<sequence>MPSLPFNTSRDAESTRSISTDSRLSASVHPGRRLLWFPKKFFQIDWEFIDWATMDF</sequence>
<proteinExistence type="predicted"/>
<keyword evidence="3" id="KW-1185">Reference proteome</keyword>
<gene>
    <name evidence="2" type="ORF">Tsubulata_045775</name>
</gene>
<dbReference type="AlphaFoldDB" id="A0A9Q0J3R9"/>
<comment type="caution">
    <text evidence="2">The sequence shown here is derived from an EMBL/GenBank/DDBJ whole genome shotgun (WGS) entry which is preliminary data.</text>
</comment>
<protein>
    <submittedName>
        <fullName evidence="2">Uncharacterized protein</fullName>
    </submittedName>
</protein>
<evidence type="ECO:0000313" key="2">
    <source>
        <dbReference type="EMBL" id="KAJ4826937.1"/>
    </source>
</evidence>
<reference evidence="2" key="2">
    <citation type="journal article" date="2023" name="Plants (Basel)">
        <title>Annotation of the Turnera subulata (Passifloraceae) Draft Genome Reveals the S-Locus Evolved after the Divergence of Turneroideae from Passifloroideae in a Stepwise Manner.</title>
        <authorList>
            <person name="Henning P.M."/>
            <person name="Roalson E.H."/>
            <person name="Mir W."/>
            <person name="McCubbin A.G."/>
            <person name="Shore J.S."/>
        </authorList>
    </citation>
    <scope>NUCLEOTIDE SEQUENCE</scope>
    <source>
        <strain evidence="2">F60SS</strain>
    </source>
</reference>
<organism evidence="2 3">
    <name type="scientific">Turnera subulata</name>
    <dbReference type="NCBI Taxonomy" id="218843"/>
    <lineage>
        <taxon>Eukaryota</taxon>
        <taxon>Viridiplantae</taxon>
        <taxon>Streptophyta</taxon>
        <taxon>Embryophyta</taxon>
        <taxon>Tracheophyta</taxon>
        <taxon>Spermatophyta</taxon>
        <taxon>Magnoliopsida</taxon>
        <taxon>eudicotyledons</taxon>
        <taxon>Gunneridae</taxon>
        <taxon>Pentapetalae</taxon>
        <taxon>rosids</taxon>
        <taxon>fabids</taxon>
        <taxon>Malpighiales</taxon>
        <taxon>Passifloraceae</taxon>
        <taxon>Turnera</taxon>
    </lineage>
</organism>
<evidence type="ECO:0000256" key="1">
    <source>
        <dbReference type="SAM" id="MobiDB-lite"/>
    </source>
</evidence>
<name>A0A9Q0J3R9_9ROSI</name>
<feature type="region of interest" description="Disordered" evidence="1">
    <location>
        <begin position="1"/>
        <end position="20"/>
    </location>
</feature>
<dbReference type="EMBL" id="JAKUCV010006541">
    <property type="protein sequence ID" value="KAJ4826937.1"/>
    <property type="molecule type" value="Genomic_DNA"/>
</dbReference>
<accession>A0A9Q0J3R9</accession>
<evidence type="ECO:0000313" key="3">
    <source>
        <dbReference type="Proteomes" id="UP001141552"/>
    </source>
</evidence>
<reference evidence="2" key="1">
    <citation type="submission" date="2022-02" db="EMBL/GenBank/DDBJ databases">
        <authorList>
            <person name="Henning P.M."/>
            <person name="McCubbin A.G."/>
            <person name="Shore J.S."/>
        </authorList>
    </citation>
    <scope>NUCLEOTIDE SEQUENCE</scope>
    <source>
        <strain evidence="2">F60SS</strain>
        <tissue evidence="2">Leaves</tissue>
    </source>
</reference>
<dbReference type="Proteomes" id="UP001141552">
    <property type="component" value="Unassembled WGS sequence"/>
</dbReference>